<keyword evidence="3" id="KW-0472">Membrane</keyword>
<keyword evidence="3" id="KW-0812">Transmembrane</keyword>
<name>A0A6A6W286_9PEZI</name>
<dbReference type="GO" id="GO:0005783">
    <property type="term" value="C:endoplasmic reticulum"/>
    <property type="evidence" value="ECO:0007669"/>
    <property type="project" value="TreeGrafter"/>
</dbReference>
<evidence type="ECO:0000313" key="5">
    <source>
        <dbReference type="EMBL" id="KAF2755131.1"/>
    </source>
</evidence>
<evidence type="ECO:0000256" key="3">
    <source>
        <dbReference type="SAM" id="Phobius"/>
    </source>
</evidence>
<dbReference type="SUPFAM" id="SSF51735">
    <property type="entry name" value="NAD(P)-binding Rossmann-fold domains"/>
    <property type="match status" value="1"/>
</dbReference>
<sequence length="483" mass="53209">MVYFGGFYVVLVVFIAASVVLSRLISRMNTTPPEILPLSPNRVTRKEILEAYERVKKSPIDVRKFIPPATGRRYIIVGGSGLVGGWIAQHLLMRGEKPAAIRIVDVKPNIRPDVKDRVAFIKTDITDAAAVKSAFSSPWPSDIAGQPLTVFHSAAIINSFERAEDLMGPVFKVNVNGTANVIEAAKEAKASILISTSSSSIALVNAEYFAEPFARWPKNLIQVIDNADPPKPVSEMKHYEYCGNYAKSKHLGETLVLQADNKSGGFRTGSIRPGHAIYGHGVEDNSSVTWQYLNRAGAPSWITNYVQNLVNAQNVSIAHLLFEFKLVDPSPKKDLGGRAYCVVDPKGPIVYVDLYQMLTTLSKTPINFPYVPAFPMLCVAHLVEVYATIQRRYATFLPPLSGDIKNLQPALFQMCTKHIAFNDKAAREDLGYKGPIASIDGIAEDVYVWNRNFEAKSAAEKKQATQNIEEAKPVVPVPLPTVR</sequence>
<dbReference type="Gene3D" id="3.40.50.720">
    <property type="entry name" value="NAD(P)-binding Rossmann-like Domain"/>
    <property type="match status" value="1"/>
</dbReference>
<dbReference type="InterPro" id="IPR036291">
    <property type="entry name" value="NAD(P)-bd_dom_sf"/>
</dbReference>
<feature type="transmembrane region" description="Helical" evidence="3">
    <location>
        <begin position="6"/>
        <end position="25"/>
    </location>
</feature>
<dbReference type="GO" id="GO:0006696">
    <property type="term" value="P:ergosterol biosynthetic process"/>
    <property type="evidence" value="ECO:0007669"/>
    <property type="project" value="TreeGrafter"/>
</dbReference>
<dbReference type="GO" id="GO:0000252">
    <property type="term" value="F:3-beta-hydroxysteroid dehydrogenase [NAD(P)+]/C4-decarboxylase activity"/>
    <property type="evidence" value="ECO:0007669"/>
    <property type="project" value="TreeGrafter"/>
</dbReference>
<gene>
    <name evidence="5" type="ORF">EJ05DRAFT_478935</name>
</gene>
<protein>
    <submittedName>
        <fullName evidence="5">NAD(P)-binding protein</fullName>
    </submittedName>
</protein>
<dbReference type="AlphaFoldDB" id="A0A6A6W286"/>
<feature type="transmembrane region" description="Helical" evidence="3">
    <location>
        <begin position="74"/>
        <end position="92"/>
    </location>
</feature>
<reference evidence="5" key="1">
    <citation type="journal article" date="2020" name="Stud. Mycol.">
        <title>101 Dothideomycetes genomes: a test case for predicting lifestyles and emergence of pathogens.</title>
        <authorList>
            <person name="Haridas S."/>
            <person name="Albert R."/>
            <person name="Binder M."/>
            <person name="Bloem J."/>
            <person name="Labutti K."/>
            <person name="Salamov A."/>
            <person name="Andreopoulos B."/>
            <person name="Baker S."/>
            <person name="Barry K."/>
            <person name="Bills G."/>
            <person name="Bluhm B."/>
            <person name="Cannon C."/>
            <person name="Castanera R."/>
            <person name="Culley D."/>
            <person name="Daum C."/>
            <person name="Ezra D."/>
            <person name="Gonzalez J."/>
            <person name="Henrissat B."/>
            <person name="Kuo A."/>
            <person name="Liang C."/>
            <person name="Lipzen A."/>
            <person name="Lutzoni F."/>
            <person name="Magnuson J."/>
            <person name="Mondo S."/>
            <person name="Nolan M."/>
            <person name="Ohm R."/>
            <person name="Pangilinan J."/>
            <person name="Park H.-J."/>
            <person name="Ramirez L."/>
            <person name="Alfaro M."/>
            <person name="Sun H."/>
            <person name="Tritt A."/>
            <person name="Yoshinaga Y."/>
            <person name="Zwiers L.-H."/>
            <person name="Turgeon B."/>
            <person name="Goodwin S."/>
            <person name="Spatafora J."/>
            <person name="Crous P."/>
            <person name="Grigoriev I."/>
        </authorList>
    </citation>
    <scope>NUCLEOTIDE SEQUENCE</scope>
    <source>
        <strain evidence="5">CBS 121739</strain>
    </source>
</reference>
<proteinExistence type="inferred from homology"/>
<dbReference type="RefSeq" id="XP_033597582.1">
    <property type="nucleotide sequence ID" value="XM_033744563.1"/>
</dbReference>
<dbReference type="Pfam" id="PF01073">
    <property type="entry name" value="3Beta_HSD"/>
    <property type="match status" value="1"/>
</dbReference>
<keyword evidence="1" id="KW-0560">Oxidoreductase</keyword>
<dbReference type="InterPro" id="IPR050425">
    <property type="entry name" value="NAD(P)_dehydrat-like"/>
</dbReference>
<dbReference type="PANTHER" id="PTHR10366:SF447">
    <property type="entry name" value="HYDROXYSTEROID DEHYDROGENASE_ISOMERASE FAMILY PROTEIN, PUTATIVE (AFU_ORTHOLOGUE AFUA_1G06450)-RELATED"/>
    <property type="match status" value="1"/>
</dbReference>
<dbReference type="InterPro" id="IPR002225">
    <property type="entry name" value="3Beta_OHSteriod_DH/Estase"/>
</dbReference>
<keyword evidence="3" id="KW-1133">Transmembrane helix</keyword>
<keyword evidence="6" id="KW-1185">Reference proteome</keyword>
<dbReference type="OrthoDB" id="10058185at2759"/>
<dbReference type="EMBL" id="ML996578">
    <property type="protein sequence ID" value="KAF2755131.1"/>
    <property type="molecule type" value="Genomic_DNA"/>
</dbReference>
<evidence type="ECO:0000313" key="6">
    <source>
        <dbReference type="Proteomes" id="UP000799437"/>
    </source>
</evidence>
<evidence type="ECO:0000256" key="1">
    <source>
        <dbReference type="ARBA" id="ARBA00023002"/>
    </source>
</evidence>
<organism evidence="5 6">
    <name type="scientific">Pseudovirgaria hyperparasitica</name>
    <dbReference type="NCBI Taxonomy" id="470096"/>
    <lineage>
        <taxon>Eukaryota</taxon>
        <taxon>Fungi</taxon>
        <taxon>Dikarya</taxon>
        <taxon>Ascomycota</taxon>
        <taxon>Pezizomycotina</taxon>
        <taxon>Dothideomycetes</taxon>
        <taxon>Dothideomycetes incertae sedis</taxon>
        <taxon>Acrospermales</taxon>
        <taxon>Acrospermaceae</taxon>
        <taxon>Pseudovirgaria</taxon>
    </lineage>
</organism>
<dbReference type="GeneID" id="54485617"/>
<accession>A0A6A6W286</accession>
<evidence type="ECO:0000259" key="4">
    <source>
        <dbReference type="Pfam" id="PF01073"/>
    </source>
</evidence>
<evidence type="ECO:0000256" key="2">
    <source>
        <dbReference type="ARBA" id="ARBA00023445"/>
    </source>
</evidence>
<feature type="domain" description="3-beta hydroxysteroid dehydrogenase/isomerase" evidence="4">
    <location>
        <begin position="75"/>
        <end position="359"/>
    </location>
</feature>
<dbReference type="Proteomes" id="UP000799437">
    <property type="component" value="Unassembled WGS sequence"/>
</dbReference>
<dbReference type="PANTHER" id="PTHR10366">
    <property type="entry name" value="NAD DEPENDENT EPIMERASE/DEHYDRATASE"/>
    <property type="match status" value="1"/>
</dbReference>
<comment type="similarity">
    <text evidence="2">Belongs to the NAD(P)-dependent epimerase/dehydratase family. Dihydroflavonol-4-reductase subfamily.</text>
</comment>